<evidence type="ECO:0000256" key="6">
    <source>
        <dbReference type="ARBA" id="ARBA00022634"/>
    </source>
</evidence>
<dbReference type="Proteomes" id="UP000019666">
    <property type="component" value="Unassembled WGS sequence"/>
</dbReference>
<dbReference type="PATRIC" id="fig|442562.3.peg.703"/>
<evidence type="ECO:0000259" key="15">
    <source>
        <dbReference type="Pfam" id="PF00317"/>
    </source>
</evidence>
<evidence type="ECO:0000259" key="16">
    <source>
        <dbReference type="Pfam" id="PF02867"/>
    </source>
</evidence>
<evidence type="ECO:0000256" key="7">
    <source>
        <dbReference type="ARBA" id="ARBA00022741"/>
    </source>
</evidence>
<evidence type="ECO:0000256" key="11">
    <source>
        <dbReference type="ARBA" id="ARBA00023285"/>
    </source>
</evidence>
<keyword evidence="11 14" id="KW-0170">Cobalt</keyword>
<dbReference type="STRING" id="442562.Rumeso_00707"/>
<dbReference type="GO" id="GO:0005524">
    <property type="term" value="F:ATP binding"/>
    <property type="evidence" value="ECO:0007669"/>
    <property type="project" value="InterPro"/>
</dbReference>
<organism evidence="18 19">
    <name type="scientific">Rubellimicrobium mesophilum DSM 19309</name>
    <dbReference type="NCBI Taxonomy" id="442562"/>
    <lineage>
        <taxon>Bacteria</taxon>
        <taxon>Pseudomonadati</taxon>
        <taxon>Pseudomonadota</taxon>
        <taxon>Alphaproteobacteria</taxon>
        <taxon>Rhodobacterales</taxon>
        <taxon>Roseobacteraceae</taxon>
        <taxon>Rubellimicrobium</taxon>
    </lineage>
</organism>
<proteinExistence type="inferred from homology"/>
<dbReference type="InterPro" id="IPR024434">
    <property type="entry name" value="TSCPD_dom"/>
</dbReference>
<evidence type="ECO:0000256" key="3">
    <source>
        <dbReference type="ARBA" id="ARBA00012274"/>
    </source>
</evidence>
<dbReference type="GO" id="GO:0009263">
    <property type="term" value="P:deoxyribonucleotide biosynthetic process"/>
    <property type="evidence" value="ECO:0007669"/>
    <property type="project" value="UniProtKB-KW"/>
</dbReference>
<dbReference type="EC" id="1.17.4.1" evidence="3 14"/>
<protein>
    <recommendedName>
        <fullName evidence="4 14">Vitamin B12-dependent ribonucleotide reductase</fullName>
        <ecNumber evidence="3 14">1.17.4.1</ecNumber>
    </recommendedName>
</protein>
<dbReference type="InterPro" id="IPR013344">
    <property type="entry name" value="RNR_NrdJ/NrdZ"/>
</dbReference>
<sequence length="967" mass="105499">MLFRVGRLALRRRPPDDPELRQRHGELRRQLPLAGVPMAEVARGLGRGKIAPALERPAGRWRDADQLGVEDEGAAGDAVAADDLVEAEEALAAEHHALDDPVDRAAVEELGLALGPHPGDVARQAVGALATAGLPVREVGHVLRADRQLHQVQTRHVSLRLAWGSIGVACRQGPEHHILLTCSRFVPRIGVASPEAPMANDQSPISSRFLAAISESIWDMKYRLKGPDGAPVDLTVEDSWRRVAKALASVEADPSAWERRFHEALEDFRFLPAGRILAGAGTGRAVTLFNCFVMGTIEDSMAGIFESLKEAALTMQAGGGIGYDFSTLRPKGAPVRGVGADASGPLSFMDVWDAMCRTIMSAGSRRGAMMATMRCDHPDIEDFVTAKQDPARLRMFNVSVLVTDAFMDAVNEDGGWDLVFGGRVFRTVRARDLWDRIMRSTYDFAEPGVIFIDRINRENNLAYAEAISATNPCGEQPLPPYGACLLGSVNLARLVRDPFGAEARIDEGELRELVGTAVRMMDNVVDLSRFPLPQQAEEARTKRRIGLGATGLADALLMVGLRYGSPEAAEWTQGIMRQIARAAYLASVGLAREKGAFPLFDREKYLASGTMRRMDPDVREAVREHGIRNALLTSIAPTGTISLYAGNVSSGIEPVFAYSYTRKVLLPDGSRREEEVVDHAVALWRRTHGHAPLPPHFVTAQDLAPLDHVRMQAAAQEWVDSSISKTINVPQDIAFEEFRDVYQAAWDMGCKGCTTYRPNAVTGSVLSVAEPPNPASEEAPLQRPEELEGATYKLRWPGSEHAIYITVNDIVVDGRRRPFEVFINSKNMEHYAWTVALTRMISAVFRRGGEVAFVVEELKAVFDPRGGAWMNGRYVPSILAAIGIEIERHMKRIGFLGEGDRILPPEEGVATPVVRSGKLDDTGWEETPAPEATVAPLGAACPSCGSYEVRVQEGCLSCATCGFSRCG</sequence>
<evidence type="ECO:0000259" key="17">
    <source>
        <dbReference type="Pfam" id="PF12637"/>
    </source>
</evidence>
<name>A0A017HT65_9RHOB</name>
<evidence type="ECO:0000256" key="13">
    <source>
        <dbReference type="ARBA" id="ARBA00047754"/>
    </source>
</evidence>
<evidence type="ECO:0000256" key="10">
    <source>
        <dbReference type="ARBA" id="ARBA00023157"/>
    </source>
</evidence>
<dbReference type="GO" id="GO:0004748">
    <property type="term" value="F:ribonucleoside-diphosphate reductase activity, thioredoxin disulfide as acceptor"/>
    <property type="evidence" value="ECO:0007669"/>
    <property type="project" value="UniProtKB-EC"/>
</dbReference>
<comment type="function">
    <text evidence="12 14">Catalyzes the reduction of ribonucleotides to deoxyribonucleotides. May function to provide a pool of deoxyribonucleotide precursors for DNA repair during oxygen limitation and/or for immediate growth after restoration of oxygen.</text>
</comment>
<feature type="domain" description="Ribonucleotide reductase large subunit N-terminal" evidence="15">
    <location>
        <begin position="210"/>
        <end position="284"/>
    </location>
</feature>
<dbReference type="EMBL" id="AOSK01000024">
    <property type="protein sequence ID" value="EYD77541.1"/>
    <property type="molecule type" value="Genomic_DNA"/>
</dbReference>
<dbReference type="AlphaFoldDB" id="A0A017HT65"/>
<feature type="domain" description="Ribonucleotide reductase large subunit C-terminal" evidence="16">
    <location>
        <begin position="290"/>
        <end position="756"/>
    </location>
</feature>
<dbReference type="SUPFAM" id="SSF51998">
    <property type="entry name" value="PFL-like glycyl radical enzymes"/>
    <property type="match status" value="1"/>
</dbReference>
<comment type="cofactor">
    <cofactor evidence="1 14">
        <name>adenosylcob(III)alamin</name>
        <dbReference type="ChEBI" id="CHEBI:18408"/>
    </cofactor>
</comment>
<dbReference type="InterPro" id="IPR013509">
    <property type="entry name" value="RNR_lsu_N"/>
</dbReference>
<evidence type="ECO:0000256" key="14">
    <source>
        <dbReference type="RuleBase" id="RU364064"/>
    </source>
</evidence>
<gene>
    <name evidence="18" type="ORF">Rumeso_00707</name>
</gene>
<dbReference type="PRINTS" id="PR01183">
    <property type="entry name" value="RIBORDTASEM1"/>
</dbReference>
<keyword evidence="5 14" id="KW-0846">Cobalamin</keyword>
<comment type="similarity">
    <text evidence="2 14">Belongs to the ribonucleoside diphosphate reductase class-2 family.</text>
</comment>
<keyword evidence="6 14" id="KW-0237">DNA synthesis</keyword>
<keyword evidence="19" id="KW-1185">Reference proteome</keyword>
<evidence type="ECO:0000256" key="1">
    <source>
        <dbReference type="ARBA" id="ARBA00001922"/>
    </source>
</evidence>
<evidence type="ECO:0000256" key="5">
    <source>
        <dbReference type="ARBA" id="ARBA00022628"/>
    </source>
</evidence>
<evidence type="ECO:0000313" key="19">
    <source>
        <dbReference type="Proteomes" id="UP000019666"/>
    </source>
</evidence>
<keyword evidence="10" id="KW-1015">Disulfide bond</keyword>
<evidence type="ECO:0000256" key="2">
    <source>
        <dbReference type="ARBA" id="ARBA00007405"/>
    </source>
</evidence>
<feature type="domain" description="TSCPD" evidence="17">
    <location>
        <begin position="783"/>
        <end position="890"/>
    </location>
</feature>
<dbReference type="GO" id="GO:0031419">
    <property type="term" value="F:cobalamin binding"/>
    <property type="evidence" value="ECO:0007669"/>
    <property type="project" value="UniProtKB-KW"/>
</dbReference>
<dbReference type="Gene3D" id="3.20.70.20">
    <property type="match status" value="1"/>
</dbReference>
<dbReference type="HOGENOM" id="CLU_000404_2_0_5"/>
<accession>A0A017HT65</accession>
<keyword evidence="7 14" id="KW-0547">Nucleotide-binding</keyword>
<dbReference type="CDD" id="cd02888">
    <property type="entry name" value="RNR_II_dimer"/>
    <property type="match status" value="1"/>
</dbReference>
<evidence type="ECO:0000256" key="12">
    <source>
        <dbReference type="ARBA" id="ARBA00025437"/>
    </source>
</evidence>
<keyword evidence="8 14" id="KW-0560">Oxidoreductase</keyword>
<dbReference type="GO" id="GO:0071897">
    <property type="term" value="P:DNA biosynthetic process"/>
    <property type="evidence" value="ECO:0007669"/>
    <property type="project" value="UniProtKB-KW"/>
</dbReference>
<dbReference type="PANTHER" id="PTHR43371:SF1">
    <property type="entry name" value="RIBONUCLEOSIDE-DIPHOSPHATE REDUCTASE"/>
    <property type="match status" value="1"/>
</dbReference>
<dbReference type="PANTHER" id="PTHR43371">
    <property type="entry name" value="VITAMIN B12-DEPENDENT RIBONUCLEOTIDE REDUCTASE"/>
    <property type="match status" value="1"/>
</dbReference>
<dbReference type="InterPro" id="IPR000788">
    <property type="entry name" value="RNR_lg_C"/>
</dbReference>
<evidence type="ECO:0000256" key="9">
    <source>
        <dbReference type="ARBA" id="ARBA00023116"/>
    </source>
</evidence>
<evidence type="ECO:0000313" key="18">
    <source>
        <dbReference type="EMBL" id="EYD77541.1"/>
    </source>
</evidence>
<dbReference type="InterPro" id="IPR050862">
    <property type="entry name" value="RdRp_reductase_class-2"/>
</dbReference>
<evidence type="ECO:0000256" key="8">
    <source>
        <dbReference type="ARBA" id="ARBA00023002"/>
    </source>
</evidence>
<dbReference type="NCBIfam" id="TIGR02504">
    <property type="entry name" value="NrdJ_Z"/>
    <property type="match status" value="1"/>
</dbReference>
<comment type="caution">
    <text evidence="18">The sequence shown here is derived from an EMBL/GenBank/DDBJ whole genome shotgun (WGS) entry which is preliminary data.</text>
</comment>
<reference evidence="18 19" key="1">
    <citation type="submission" date="2013-02" db="EMBL/GenBank/DDBJ databases">
        <authorList>
            <person name="Fiebig A."/>
            <person name="Goeker M."/>
            <person name="Klenk H.-P.P."/>
        </authorList>
    </citation>
    <scope>NUCLEOTIDE SEQUENCE [LARGE SCALE GENOMIC DNA]</scope>
    <source>
        <strain evidence="18 19">DSM 19309</strain>
    </source>
</reference>
<dbReference type="Pfam" id="PF12637">
    <property type="entry name" value="TSCPD"/>
    <property type="match status" value="1"/>
</dbReference>
<dbReference type="Pfam" id="PF00317">
    <property type="entry name" value="Ribonuc_red_lgN"/>
    <property type="match status" value="1"/>
</dbReference>
<evidence type="ECO:0000256" key="4">
    <source>
        <dbReference type="ARBA" id="ARBA00014409"/>
    </source>
</evidence>
<comment type="catalytic activity">
    <reaction evidence="13 14">
        <text>a 2'-deoxyribonucleoside 5'-diphosphate + [thioredoxin]-disulfide + H2O = a ribonucleoside 5'-diphosphate + [thioredoxin]-dithiol</text>
        <dbReference type="Rhea" id="RHEA:23252"/>
        <dbReference type="Rhea" id="RHEA-COMP:10698"/>
        <dbReference type="Rhea" id="RHEA-COMP:10700"/>
        <dbReference type="ChEBI" id="CHEBI:15377"/>
        <dbReference type="ChEBI" id="CHEBI:29950"/>
        <dbReference type="ChEBI" id="CHEBI:50058"/>
        <dbReference type="ChEBI" id="CHEBI:57930"/>
        <dbReference type="ChEBI" id="CHEBI:73316"/>
        <dbReference type="EC" id="1.17.4.1"/>
    </reaction>
</comment>
<keyword evidence="9" id="KW-0215">Deoxyribonucleotide synthesis</keyword>
<dbReference type="Pfam" id="PF02867">
    <property type="entry name" value="Ribonuc_red_lgC"/>
    <property type="match status" value="1"/>
</dbReference>